<accession>A0AA41YUQ8</accession>
<dbReference type="InterPro" id="IPR013538">
    <property type="entry name" value="ASHA1/2-like_C"/>
</dbReference>
<dbReference type="Gene3D" id="3.30.530.20">
    <property type="match status" value="1"/>
</dbReference>
<evidence type="ECO:0000259" key="2">
    <source>
        <dbReference type="Pfam" id="PF08327"/>
    </source>
</evidence>
<evidence type="ECO:0000313" key="3">
    <source>
        <dbReference type="EMBL" id="MCW6507680.1"/>
    </source>
</evidence>
<comment type="caution">
    <text evidence="3">The sequence shown here is derived from an EMBL/GenBank/DDBJ whole genome shotgun (WGS) entry which is preliminary data.</text>
</comment>
<sequence>MDSVHESRFVYVTFIRTTPERLWAALTDPVFIKRYWFGMHVETEWTAGSPWTLTFADGRVADAGEIVEVDPPRRIVIRWRNEWKPEMKAEGYSRCTMDLEELDGAVKLTLTHGIERAGSTFIEAVSGGWPKILSNLKSLLETGEVVLKP</sequence>
<dbReference type="Proteomes" id="UP001165667">
    <property type="component" value="Unassembled WGS sequence"/>
</dbReference>
<dbReference type="CDD" id="cd08893">
    <property type="entry name" value="SRPBCC_CalC_Aha1-like_GntR-HTH"/>
    <property type="match status" value="1"/>
</dbReference>
<comment type="similarity">
    <text evidence="1">Belongs to the AHA1 family.</text>
</comment>
<evidence type="ECO:0000313" key="4">
    <source>
        <dbReference type="Proteomes" id="UP001165667"/>
    </source>
</evidence>
<dbReference type="AlphaFoldDB" id="A0AA41YUQ8"/>
<keyword evidence="4" id="KW-1185">Reference proteome</keyword>
<dbReference type="InterPro" id="IPR023393">
    <property type="entry name" value="START-like_dom_sf"/>
</dbReference>
<dbReference type="SUPFAM" id="SSF55961">
    <property type="entry name" value="Bet v1-like"/>
    <property type="match status" value="1"/>
</dbReference>
<proteinExistence type="inferred from homology"/>
<evidence type="ECO:0000256" key="1">
    <source>
        <dbReference type="ARBA" id="ARBA00006817"/>
    </source>
</evidence>
<name>A0AA41YUQ8_9HYPH</name>
<dbReference type="RefSeq" id="WP_282584041.1">
    <property type="nucleotide sequence ID" value="NZ_JAMOIM010000003.1"/>
</dbReference>
<protein>
    <submittedName>
        <fullName evidence="3">SRPBCC family protein</fullName>
    </submittedName>
</protein>
<gene>
    <name evidence="3" type="ORF">M8523_06545</name>
</gene>
<feature type="domain" description="Activator of Hsp90 ATPase homologue 1/2-like C-terminal" evidence="2">
    <location>
        <begin position="17"/>
        <end position="141"/>
    </location>
</feature>
<organism evidence="3 4">
    <name type="scientific">Lichenifustis flavocetrariae</name>
    <dbReference type="NCBI Taxonomy" id="2949735"/>
    <lineage>
        <taxon>Bacteria</taxon>
        <taxon>Pseudomonadati</taxon>
        <taxon>Pseudomonadota</taxon>
        <taxon>Alphaproteobacteria</taxon>
        <taxon>Hyphomicrobiales</taxon>
        <taxon>Lichenihabitantaceae</taxon>
        <taxon>Lichenifustis</taxon>
    </lineage>
</organism>
<dbReference type="Pfam" id="PF08327">
    <property type="entry name" value="AHSA1"/>
    <property type="match status" value="1"/>
</dbReference>
<dbReference type="EMBL" id="JAMOIM010000003">
    <property type="protein sequence ID" value="MCW6507680.1"/>
    <property type="molecule type" value="Genomic_DNA"/>
</dbReference>
<reference evidence="3" key="1">
    <citation type="submission" date="2022-05" db="EMBL/GenBank/DDBJ databases">
        <authorList>
            <person name="Pankratov T."/>
        </authorList>
    </citation>
    <scope>NUCLEOTIDE SEQUENCE</scope>
    <source>
        <strain evidence="3">BP6-180914</strain>
    </source>
</reference>